<evidence type="ECO:0000259" key="8">
    <source>
        <dbReference type="PROSITE" id="PS51525"/>
    </source>
</evidence>
<keyword evidence="3 5" id="KW-0103">Bromodomain</keyword>
<dbReference type="InterPro" id="IPR038336">
    <property type="entry name" value="NET_sf"/>
</dbReference>
<feature type="compositionally biased region" description="Basic and acidic residues" evidence="6">
    <location>
        <begin position="312"/>
        <end position="328"/>
    </location>
</feature>
<evidence type="ECO:0000256" key="2">
    <source>
        <dbReference type="ARBA" id="ARBA00022853"/>
    </source>
</evidence>
<proteinExistence type="inferred from homology"/>
<dbReference type="GO" id="GO:0006338">
    <property type="term" value="P:chromatin remodeling"/>
    <property type="evidence" value="ECO:0007669"/>
    <property type="project" value="TreeGrafter"/>
</dbReference>
<dbReference type="InterPro" id="IPR036427">
    <property type="entry name" value="Bromodomain-like_sf"/>
</dbReference>
<organism evidence="9 10">
    <name type="scientific">Sciurus vulgaris</name>
    <name type="common">Eurasian red squirrel</name>
    <dbReference type="NCBI Taxonomy" id="55149"/>
    <lineage>
        <taxon>Eukaryota</taxon>
        <taxon>Metazoa</taxon>
        <taxon>Chordata</taxon>
        <taxon>Craniata</taxon>
        <taxon>Vertebrata</taxon>
        <taxon>Euteleostomi</taxon>
        <taxon>Mammalia</taxon>
        <taxon>Eutheria</taxon>
        <taxon>Euarchontoglires</taxon>
        <taxon>Glires</taxon>
        <taxon>Rodentia</taxon>
        <taxon>Sciuromorpha</taxon>
        <taxon>Sciuridae</taxon>
        <taxon>Sciurinae</taxon>
        <taxon>Sciurini</taxon>
        <taxon>Sciurus</taxon>
    </lineage>
</organism>
<evidence type="ECO:0000256" key="4">
    <source>
        <dbReference type="ARBA" id="ARBA00044509"/>
    </source>
</evidence>
<dbReference type="FunFam" id="1.20.920.10:FF:000002">
    <property type="entry name" value="Bromodomain-containing protein 4"/>
    <property type="match status" value="1"/>
</dbReference>
<evidence type="ECO:0008006" key="11">
    <source>
        <dbReference type="Google" id="ProtNLM"/>
    </source>
</evidence>
<dbReference type="PRINTS" id="PR00503">
    <property type="entry name" value="BROMODOMAIN"/>
</dbReference>
<feature type="compositionally biased region" description="Basic residues" evidence="6">
    <location>
        <begin position="484"/>
        <end position="502"/>
    </location>
</feature>
<dbReference type="OrthoDB" id="21449at2759"/>
<dbReference type="InterPro" id="IPR043508">
    <property type="entry name" value="Bromo_Brdt_I"/>
</dbReference>
<dbReference type="PROSITE" id="PS51525">
    <property type="entry name" value="NET"/>
    <property type="match status" value="1"/>
</dbReference>
<feature type="compositionally biased region" description="Low complexity" evidence="6">
    <location>
        <begin position="23"/>
        <end position="43"/>
    </location>
</feature>
<evidence type="ECO:0000256" key="5">
    <source>
        <dbReference type="PROSITE-ProRule" id="PRU00035"/>
    </source>
</evidence>
<evidence type="ECO:0000256" key="1">
    <source>
        <dbReference type="ARBA" id="ARBA00022737"/>
    </source>
</evidence>
<feature type="compositionally biased region" description="Basic and acidic residues" evidence="6">
    <location>
        <begin position="503"/>
        <end position="519"/>
    </location>
</feature>
<dbReference type="GO" id="GO:0006355">
    <property type="term" value="P:regulation of DNA-templated transcription"/>
    <property type="evidence" value="ECO:0007669"/>
    <property type="project" value="TreeGrafter"/>
</dbReference>
<feature type="region of interest" description="Disordered" evidence="6">
    <location>
        <begin position="170"/>
        <end position="344"/>
    </location>
</feature>
<comment type="similarity">
    <text evidence="4">Belongs to the BET family.</text>
</comment>
<reference evidence="9" key="2">
    <citation type="submission" date="2025-09" db="UniProtKB">
        <authorList>
            <consortium name="Ensembl"/>
        </authorList>
    </citation>
    <scope>IDENTIFICATION</scope>
</reference>
<dbReference type="AlphaFoldDB" id="A0A8D2D611"/>
<feature type="region of interest" description="Disordered" evidence="6">
    <location>
        <begin position="1"/>
        <end position="58"/>
    </location>
</feature>
<evidence type="ECO:0000259" key="7">
    <source>
        <dbReference type="PROSITE" id="PS50014"/>
    </source>
</evidence>
<feature type="region of interest" description="Disordered" evidence="6">
    <location>
        <begin position="627"/>
        <end position="669"/>
    </location>
</feature>
<dbReference type="Pfam" id="PF17035">
    <property type="entry name" value="BET"/>
    <property type="match status" value="1"/>
</dbReference>
<feature type="compositionally biased region" description="Low complexity" evidence="6">
    <location>
        <begin position="427"/>
        <end position="446"/>
    </location>
</feature>
<dbReference type="InterPro" id="IPR027353">
    <property type="entry name" value="NET_dom"/>
</dbReference>
<feature type="compositionally biased region" description="Low complexity" evidence="6">
    <location>
        <begin position="648"/>
        <end position="661"/>
    </location>
</feature>
<reference evidence="9" key="1">
    <citation type="submission" date="2025-08" db="UniProtKB">
        <authorList>
            <consortium name="Ensembl"/>
        </authorList>
    </citation>
    <scope>IDENTIFICATION</scope>
</reference>
<dbReference type="Gene3D" id="1.20.1270.220">
    <property type="match status" value="1"/>
</dbReference>
<feature type="domain" description="Bromo" evidence="7">
    <location>
        <begin position="360"/>
        <end position="409"/>
    </location>
</feature>
<dbReference type="Proteomes" id="UP000694564">
    <property type="component" value="Unassembled WGS sequence"/>
</dbReference>
<dbReference type="GO" id="GO:0000785">
    <property type="term" value="C:chromatin"/>
    <property type="evidence" value="ECO:0007669"/>
    <property type="project" value="TreeGrafter"/>
</dbReference>
<dbReference type="SUPFAM" id="SSF47370">
    <property type="entry name" value="Bromodomain"/>
    <property type="match status" value="2"/>
</dbReference>
<keyword evidence="10" id="KW-1185">Reference proteome</keyword>
<feature type="domain" description="NET" evidence="8">
    <location>
        <begin position="549"/>
        <end position="631"/>
    </location>
</feature>
<evidence type="ECO:0000256" key="3">
    <source>
        <dbReference type="ARBA" id="ARBA00023117"/>
    </source>
</evidence>
<evidence type="ECO:0000256" key="6">
    <source>
        <dbReference type="SAM" id="MobiDB-lite"/>
    </source>
</evidence>
<name>A0A8D2D611_SCIVU</name>
<feature type="compositionally biased region" description="Low complexity" evidence="6">
    <location>
        <begin position="189"/>
        <end position="209"/>
    </location>
</feature>
<dbReference type="Pfam" id="PF00439">
    <property type="entry name" value="Bromodomain"/>
    <property type="match status" value="1"/>
</dbReference>
<evidence type="ECO:0000313" key="9">
    <source>
        <dbReference type="Ensembl" id="ENSSVLP00005019716.1"/>
    </source>
</evidence>
<dbReference type="Ensembl" id="ENSSVLT00005021988.1">
    <property type="protein sequence ID" value="ENSSVLP00005019716.1"/>
    <property type="gene ID" value="ENSSVLG00005015815.1"/>
</dbReference>
<keyword evidence="2" id="KW-0156">Chromatin regulator</keyword>
<dbReference type="Gene3D" id="1.20.920.10">
    <property type="entry name" value="Bromodomain-like"/>
    <property type="match status" value="2"/>
</dbReference>
<keyword evidence="1" id="KW-0677">Repeat</keyword>
<dbReference type="GeneTree" id="ENSGT00940000162790"/>
<feature type="compositionally biased region" description="Pro residues" evidence="6">
    <location>
        <begin position="235"/>
        <end position="258"/>
    </location>
</feature>
<feature type="domain" description="Bromo" evidence="7">
    <location>
        <begin position="75"/>
        <end position="135"/>
    </location>
</feature>
<dbReference type="PANTHER" id="PTHR22880:SF143">
    <property type="entry name" value="BROMODOMAIN-CONTAINING PROTEIN 4"/>
    <property type="match status" value="1"/>
</dbReference>
<protein>
    <recommendedName>
        <fullName evidence="11">Bromodomain containing 4</fullName>
    </recommendedName>
</protein>
<dbReference type="InterPro" id="IPR050935">
    <property type="entry name" value="Bromo_chromatin_reader"/>
</dbReference>
<accession>A0A8D2D611</accession>
<feature type="region of interest" description="Disordered" evidence="6">
    <location>
        <begin position="412"/>
        <end position="564"/>
    </location>
</feature>
<feature type="compositionally biased region" description="Basic and acidic residues" evidence="6">
    <location>
        <begin position="554"/>
        <end position="564"/>
    </location>
</feature>
<dbReference type="InterPro" id="IPR001487">
    <property type="entry name" value="Bromodomain"/>
</dbReference>
<evidence type="ECO:0000313" key="10">
    <source>
        <dbReference type="Proteomes" id="UP000694564"/>
    </source>
</evidence>
<dbReference type="SMART" id="SM00297">
    <property type="entry name" value="BROMO"/>
    <property type="match status" value="2"/>
</dbReference>
<dbReference type="PANTHER" id="PTHR22880">
    <property type="entry name" value="FALZ-RELATED BROMODOMAIN-CONTAINING PROTEINS"/>
    <property type="match status" value="1"/>
</dbReference>
<dbReference type="PROSITE" id="PS50014">
    <property type="entry name" value="BROMODOMAIN_2"/>
    <property type="match status" value="2"/>
</dbReference>
<dbReference type="FunFam" id="1.20.1270.220:FF:000001">
    <property type="entry name" value="bromodomain-containing protein 2 isoform X1"/>
    <property type="match status" value="1"/>
</dbReference>
<dbReference type="CDD" id="cd05497">
    <property type="entry name" value="Bromo_Brdt_I_like"/>
    <property type="match status" value="1"/>
</dbReference>
<dbReference type="GO" id="GO:0005634">
    <property type="term" value="C:nucleus"/>
    <property type="evidence" value="ECO:0007669"/>
    <property type="project" value="TreeGrafter"/>
</dbReference>
<sequence length="684" mass="75923">MSAESGPGTRLRNLPVMGDGLETSQMSTTQAQAQPQSANAASTNPPPPETSNPNKPKRQTNQLQYLLRVVLKTLWKHQFAWPFQQPVDVVKLNLPDYYKIIKTPMDMGTINKRLENNYYWNAQECIQDFNTMFTNYDIVLMAEALEKLFLQKIHELPTEETEIMIVQAKGRGRGGKEAGTAKPGVSTVPNTTQASTPPQTQTPQQNTSPVQATPHPFPAVTPDPIGQTPVMTVVPPQPLQTPPPVPPQPPPPPAPAPQPVQSHPPIIAATPQPVKTKKGVKRKGDTTTPTTIDTIHEPPSLAPEPKTTKLGPRRESSRPVKPPKKDVPDSQQHPLPEKSSKVSEQLKCCSGILKEMFAKKHAAYAWPFYKPVDVEALGLHDYCDIIKHPMDMSTIKDVFEMRFAKMPDEPEEPVVAVSSPAVPPPTKVVAPPSSSDSSSDNSSDSDSSTDDSEEERAQRLAELQEQLKAVHEQLAALSQPQQNKPKKKEKDKKEKKKEKHKKKEEVEENKKSKAKELSPKKTKKNNSSSNSASKKEPAPMKSKPPPTYESEEEDKCKPMSYEEKRQLSLDINKLPGEKLGHVVHIIQSREPSLKNSNPDEIEIDFETLKPSTLRELERYVTSCLRKKRKPQAEKVDVIAGSSKMKGFSSSESESTSESSSSDSEDSETGVVLLTWSRTWIAKRN</sequence>